<accession>A0AAN7KRM2</accession>
<dbReference type="Proteomes" id="UP001345219">
    <property type="component" value="Chromosome 24"/>
</dbReference>
<evidence type="ECO:0000256" key="1">
    <source>
        <dbReference type="SAM" id="MobiDB-lite"/>
    </source>
</evidence>
<sequence length="207" mass="22858">MVGIPKHEDDGLNAFNLDMQEDIMESIEITILSAENLRDGKKPVKRSTFVAVRTGSDPDPGKCSTTKMSPEGGSYHTWGDKVVLDRQAMQAGFFTLEVHRPTSTAKGRSKIVGGARVPVSDFLWGYVPANHLQFLSYRLWDYAACERNGVINISVRVTSPTEPFRRPEPPKKPNTVVVVPSREKERVGGGVVTGVPAVWIGRSRCTY</sequence>
<evidence type="ECO:0000313" key="2">
    <source>
        <dbReference type="EMBL" id="KAK4769784.1"/>
    </source>
</evidence>
<dbReference type="PANTHER" id="PTHR32246">
    <property type="entry name" value="INGRESSION PROTEIN FIC1"/>
    <property type="match status" value="1"/>
</dbReference>
<keyword evidence="3" id="KW-1185">Reference proteome</keyword>
<dbReference type="SUPFAM" id="SSF49562">
    <property type="entry name" value="C2 domain (Calcium/lipid-binding domain, CaLB)"/>
    <property type="match status" value="1"/>
</dbReference>
<feature type="region of interest" description="Disordered" evidence="1">
    <location>
        <begin position="49"/>
        <end position="71"/>
    </location>
</feature>
<dbReference type="InterPro" id="IPR035892">
    <property type="entry name" value="C2_domain_sf"/>
</dbReference>
<comment type="caution">
    <text evidence="2">The sequence shown here is derived from an EMBL/GenBank/DDBJ whole genome shotgun (WGS) entry which is preliminary data.</text>
</comment>
<reference evidence="2 3" key="1">
    <citation type="journal article" date="2023" name="Hortic Res">
        <title>Pangenome of water caltrop reveals structural variations and asymmetric subgenome divergence after allopolyploidization.</title>
        <authorList>
            <person name="Zhang X."/>
            <person name="Chen Y."/>
            <person name="Wang L."/>
            <person name="Yuan Y."/>
            <person name="Fang M."/>
            <person name="Shi L."/>
            <person name="Lu R."/>
            <person name="Comes H.P."/>
            <person name="Ma Y."/>
            <person name="Chen Y."/>
            <person name="Huang G."/>
            <person name="Zhou Y."/>
            <person name="Zheng Z."/>
            <person name="Qiu Y."/>
        </authorList>
    </citation>
    <scope>NUCLEOTIDE SEQUENCE [LARGE SCALE GENOMIC DNA]</scope>
    <source>
        <tissue evidence="2">Roots</tissue>
    </source>
</reference>
<evidence type="ECO:0008006" key="4">
    <source>
        <dbReference type="Google" id="ProtNLM"/>
    </source>
</evidence>
<protein>
    <recommendedName>
        <fullName evidence="4">C2 domain-containing protein</fullName>
    </recommendedName>
</protein>
<dbReference type="InterPro" id="IPR044750">
    <property type="entry name" value="C2_SRC2/BAP"/>
</dbReference>
<dbReference type="AlphaFoldDB" id="A0AAN7KRM2"/>
<proteinExistence type="predicted"/>
<dbReference type="GO" id="GO:0006952">
    <property type="term" value="P:defense response"/>
    <property type="evidence" value="ECO:0007669"/>
    <property type="project" value="InterPro"/>
</dbReference>
<dbReference type="PANTHER" id="PTHR32246:SF17">
    <property type="entry name" value="BON1-ASSOCIATED PROTEIN 2"/>
    <property type="match status" value="1"/>
</dbReference>
<name>A0AAN7KRM2_9MYRT</name>
<organism evidence="2 3">
    <name type="scientific">Trapa incisa</name>
    <dbReference type="NCBI Taxonomy" id="236973"/>
    <lineage>
        <taxon>Eukaryota</taxon>
        <taxon>Viridiplantae</taxon>
        <taxon>Streptophyta</taxon>
        <taxon>Embryophyta</taxon>
        <taxon>Tracheophyta</taxon>
        <taxon>Spermatophyta</taxon>
        <taxon>Magnoliopsida</taxon>
        <taxon>eudicotyledons</taxon>
        <taxon>Gunneridae</taxon>
        <taxon>Pentapetalae</taxon>
        <taxon>rosids</taxon>
        <taxon>malvids</taxon>
        <taxon>Myrtales</taxon>
        <taxon>Lythraceae</taxon>
        <taxon>Trapa</taxon>
    </lineage>
</organism>
<evidence type="ECO:0000313" key="3">
    <source>
        <dbReference type="Proteomes" id="UP001345219"/>
    </source>
</evidence>
<dbReference type="EMBL" id="JAXIOK010000005">
    <property type="protein sequence ID" value="KAK4769784.1"/>
    <property type="molecule type" value="Genomic_DNA"/>
</dbReference>
<dbReference type="CDD" id="cd04051">
    <property type="entry name" value="C2_SRC2_like"/>
    <property type="match status" value="1"/>
</dbReference>
<gene>
    <name evidence="2" type="ORF">SAY87_030316</name>
</gene>